<keyword evidence="4" id="KW-0443">Lipid metabolism</keyword>
<feature type="domain" description="AMP-dependent synthetase/ligase" evidence="6">
    <location>
        <begin position="45"/>
        <end position="448"/>
    </location>
</feature>
<evidence type="ECO:0000313" key="7">
    <source>
        <dbReference type="EMBL" id="ATU20511.1"/>
    </source>
</evidence>
<dbReference type="KEGG" id="bcho:BcFMB_05795"/>
<dbReference type="CDD" id="cd05907">
    <property type="entry name" value="VL_LC_FACS_like"/>
    <property type="match status" value="1"/>
</dbReference>
<reference evidence="7 8" key="1">
    <citation type="submission" date="2016-11" db="EMBL/GenBank/DDBJ databases">
        <title>complete genome sequence of Bifidobacterium choerinum strain FMB-1.</title>
        <authorList>
            <person name="Park C.-S."/>
            <person name="Jung D.-H."/>
            <person name="Choi D.-S."/>
        </authorList>
    </citation>
    <scope>NUCLEOTIDE SEQUENCE [LARGE SCALE GENOMIC DNA]</scope>
    <source>
        <strain evidence="7 8">FMB-1</strain>
    </source>
</reference>
<dbReference type="Pfam" id="PF23562">
    <property type="entry name" value="AMP-binding_C_3"/>
    <property type="match status" value="1"/>
</dbReference>
<dbReference type="AlphaFoldDB" id="A0A2D3D535"/>
<keyword evidence="3" id="KW-0276">Fatty acid metabolism</keyword>
<evidence type="ECO:0000256" key="2">
    <source>
        <dbReference type="ARBA" id="ARBA00022598"/>
    </source>
</evidence>
<proteinExistence type="inferred from homology"/>
<dbReference type="EMBL" id="CP018044">
    <property type="protein sequence ID" value="ATU20511.1"/>
    <property type="molecule type" value="Genomic_DNA"/>
</dbReference>
<comment type="similarity">
    <text evidence="1">Belongs to the ATP-dependent AMP-binding enzyme family.</text>
</comment>
<dbReference type="PANTHER" id="PTHR43272:SF32">
    <property type="entry name" value="AMP-DEPENDENT SYNTHETASE_LIGASE DOMAIN-CONTAINING PROTEIN"/>
    <property type="match status" value="1"/>
</dbReference>
<dbReference type="PANTHER" id="PTHR43272">
    <property type="entry name" value="LONG-CHAIN-FATTY-ACID--COA LIGASE"/>
    <property type="match status" value="1"/>
</dbReference>
<accession>A0A2D3D535</accession>
<sequence>MSEDNTKRVGRTDDEVSNATTIVKEYTTPLHKPIDPDINLFDFLAQRAQRDPDGSMVCYKDADGAWQTFSATEFRDKVIQIAKGLIGWGARPGESIAIIAHTRWEWVALDLAIMAIGCVTVPVYETNSPSQIRTVFNDSSVVLAFAEDDGQRDKVESISNDVASLRATYVIESDAVDAIIAFGAHVGDDEFEKRRKAAHGDTLATIIYTSGSTGTPKGIEISHRNMAAECMHALQYMPRAIDIPDRRLLLFLPMSHVFARFMTIVAFAGTLTLGLSSNMKTIIKDFESFGPTLLLAVPRVFEKVYNAASQRAGTGLAGRMFLRGVKAAQDWSSYEQSDRKMPLSVRMRHAFYNQVVYKKIRTVFGPNADFAITGGAPMDPDLAHFYNGIGMPLLEGYGMTETCGPVSVSLPENNHIGTIGQPLCGTTVGVAEDGELCFRGANVCMGYHNQPEVTAQQITDGWLHTGDLGDVDEDGFITLTGRKKDLIITAGGKNVSPGQLETTVMTSPVVAQCLVIGDRKPFIAALVTLDLDDANAWLTSQGAAPAATLEELSKNPIVYAEVERIVNKANEGVSRAESIRKFEILPDEFTQDNGMITASLKTRRKQIIDHYRKLIDTVIYVPRKK</sequence>
<dbReference type="SUPFAM" id="SSF56801">
    <property type="entry name" value="Acetyl-CoA synthetase-like"/>
    <property type="match status" value="1"/>
</dbReference>
<name>A0A2D3D535_9BIFI</name>
<dbReference type="RefSeq" id="WP_099721271.1">
    <property type="nucleotide sequence ID" value="NZ_CP018044.1"/>
</dbReference>
<gene>
    <name evidence="7" type="ORF">BcFMB_05795</name>
</gene>
<dbReference type="GO" id="GO:0016020">
    <property type="term" value="C:membrane"/>
    <property type="evidence" value="ECO:0007669"/>
    <property type="project" value="TreeGrafter"/>
</dbReference>
<evidence type="ECO:0000256" key="3">
    <source>
        <dbReference type="ARBA" id="ARBA00022832"/>
    </source>
</evidence>
<dbReference type="Gene3D" id="3.40.50.12780">
    <property type="entry name" value="N-terminal domain of ligase-like"/>
    <property type="match status" value="2"/>
</dbReference>
<organism evidence="7 8">
    <name type="scientific">Bifidobacterium choerinum</name>
    <dbReference type="NCBI Taxonomy" id="35760"/>
    <lineage>
        <taxon>Bacteria</taxon>
        <taxon>Bacillati</taxon>
        <taxon>Actinomycetota</taxon>
        <taxon>Actinomycetes</taxon>
        <taxon>Bifidobacteriales</taxon>
        <taxon>Bifidobacteriaceae</taxon>
        <taxon>Bifidobacterium</taxon>
    </lineage>
</organism>
<evidence type="ECO:0000313" key="8">
    <source>
        <dbReference type="Proteomes" id="UP000229907"/>
    </source>
</evidence>
<dbReference type="InterPro" id="IPR042099">
    <property type="entry name" value="ANL_N_sf"/>
</dbReference>
<evidence type="ECO:0000256" key="1">
    <source>
        <dbReference type="ARBA" id="ARBA00006432"/>
    </source>
</evidence>
<evidence type="ECO:0000256" key="4">
    <source>
        <dbReference type="ARBA" id="ARBA00023098"/>
    </source>
</evidence>
<dbReference type="PROSITE" id="PS00455">
    <property type="entry name" value="AMP_BINDING"/>
    <property type="match status" value="1"/>
</dbReference>
<evidence type="ECO:0000256" key="5">
    <source>
        <dbReference type="ARBA" id="ARBA00032875"/>
    </source>
</evidence>
<dbReference type="InterPro" id="IPR000873">
    <property type="entry name" value="AMP-dep_synth/lig_dom"/>
</dbReference>
<evidence type="ECO:0000259" key="6">
    <source>
        <dbReference type="Pfam" id="PF00501"/>
    </source>
</evidence>
<dbReference type="InterPro" id="IPR020845">
    <property type="entry name" value="AMP-binding_CS"/>
</dbReference>
<dbReference type="Pfam" id="PF00501">
    <property type="entry name" value="AMP-binding"/>
    <property type="match status" value="1"/>
</dbReference>
<dbReference type="GO" id="GO:0004467">
    <property type="term" value="F:long-chain fatty acid-CoA ligase activity"/>
    <property type="evidence" value="ECO:0007669"/>
    <property type="project" value="TreeGrafter"/>
</dbReference>
<protein>
    <recommendedName>
        <fullName evidence="5">Acyl-CoA synthetase</fullName>
    </recommendedName>
</protein>
<dbReference type="Proteomes" id="UP000229907">
    <property type="component" value="Chromosome"/>
</dbReference>
<keyword evidence="2 7" id="KW-0436">Ligase</keyword>